<reference evidence="1 2" key="1">
    <citation type="submission" date="2016-01" db="EMBL/GenBank/DDBJ databases">
        <authorList>
            <person name="Oliw E.H."/>
        </authorList>
    </citation>
    <scope>NUCLEOTIDE SEQUENCE [LARGE SCALE GENOMIC DNA]</scope>
    <source>
        <strain evidence="1 2">Kerr 14</strain>
    </source>
</reference>
<name>A0A1S7P8X3_AGRTU</name>
<dbReference type="AlphaFoldDB" id="A0A1S7P8X3"/>
<accession>A0A1S7P8X3</accession>
<evidence type="ECO:0000313" key="1">
    <source>
        <dbReference type="EMBL" id="CUX17801.1"/>
    </source>
</evidence>
<gene>
    <name evidence="1" type="ORF">AGR4C_Cc160222</name>
</gene>
<proteinExistence type="predicted"/>
<organism evidence="1 2">
    <name type="scientific">Agrobacterium tumefaciens str. Kerr 14</name>
    <dbReference type="NCBI Taxonomy" id="1183424"/>
    <lineage>
        <taxon>Bacteria</taxon>
        <taxon>Pseudomonadati</taxon>
        <taxon>Pseudomonadota</taxon>
        <taxon>Alphaproteobacteria</taxon>
        <taxon>Hyphomicrobiales</taxon>
        <taxon>Rhizobiaceae</taxon>
        <taxon>Rhizobium/Agrobacterium group</taxon>
        <taxon>Agrobacterium</taxon>
        <taxon>Agrobacterium tumefaciens complex</taxon>
    </lineage>
</organism>
<protein>
    <submittedName>
        <fullName evidence="1">Uncharacterized protein</fullName>
    </submittedName>
</protein>
<evidence type="ECO:0000313" key="2">
    <source>
        <dbReference type="Proteomes" id="UP000191897"/>
    </source>
</evidence>
<dbReference type="EMBL" id="FBWC01000008">
    <property type="protein sequence ID" value="CUX17801.1"/>
    <property type="molecule type" value="Genomic_DNA"/>
</dbReference>
<dbReference type="Proteomes" id="UP000191897">
    <property type="component" value="Unassembled WGS sequence"/>
</dbReference>
<sequence length="53" mass="5885">MTDAGPSANLSNWHAVVTLSENELGSERRYRTSHGLMDYATAMPHSAKSYRIC</sequence>